<dbReference type="EC" id="3.1.-.-" evidence="5"/>
<comment type="cofactor">
    <cofactor evidence="5">
        <name>Mg(2+)</name>
        <dbReference type="ChEBI" id="CHEBI:18420"/>
    </cofactor>
</comment>
<dbReference type="InterPro" id="IPR029060">
    <property type="entry name" value="PIN-like_dom_sf"/>
</dbReference>
<dbReference type="InterPro" id="IPR022907">
    <property type="entry name" value="VapC_family"/>
</dbReference>
<proteinExistence type="inferred from homology"/>
<dbReference type="InterPro" id="IPR002716">
    <property type="entry name" value="PIN_dom"/>
</dbReference>
<feature type="binding site" evidence="5">
    <location>
        <position position="102"/>
    </location>
    <ligand>
        <name>Mg(2+)</name>
        <dbReference type="ChEBI" id="CHEBI:18420"/>
    </ligand>
</feature>
<keyword evidence="5" id="KW-0460">Magnesium</keyword>
<dbReference type="InterPro" id="IPR039018">
    <property type="entry name" value="VapC20-like"/>
</dbReference>
<comment type="similarity">
    <text evidence="5">Belongs to the PINc/VapC protein family.</text>
</comment>
<keyword evidence="1 5" id="KW-1277">Toxin-antitoxin system</keyword>
<evidence type="ECO:0000259" key="6">
    <source>
        <dbReference type="Pfam" id="PF01850"/>
    </source>
</evidence>
<gene>
    <name evidence="5" type="primary">vapC</name>
    <name evidence="7" type="ORF">CKO31_12680</name>
</gene>
<evidence type="ECO:0000256" key="3">
    <source>
        <dbReference type="ARBA" id="ARBA00022723"/>
    </source>
</evidence>
<dbReference type="SUPFAM" id="SSF88723">
    <property type="entry name" value="PIN domain-like"/>
    <property type="match status" value="1"/>
</dbReference>
<accession>A0ABS1CIB8</accession>
<keyword evidence="3 5" id="KW-0479">Metal-binding</keyword>
<comment type="function">
    <text evidence="5">Toxic component of a toxin-antitoxin (TA) system. An RNase.</text>
</comment>
<feature type="domain" description="PIN" evidence="6">
    <location>
        <begin position="2"/>
        <end position="127"/>
    </location>
</feature>
<keyword evidence="5" id="KW-0800">Toxin</keyword>
<dbReference type="Pfam" id="PF01850">
    <property type="entry name" value="PIN"/>
    <property type="match status" value="1"/>
</dbReference>
<evidence type="ECO:0000256" key="1">
    <source>
        <dbReference type="ARBA" id="ARBA00022649"/>
    </source>
</evidence>
<keyword evidence="4 5" id="KW-0378">Hydrolase</keyword>
<dbReference type="Gene3D" id="3.40.50.1010">
    <property type="entry name" value="5'-nuclease"/>
    <property type="match status" value="1"/>
</dbReference>
<comment type="caution">
    <text evidence="7">The sequence shown here is derived from an EMBL/GenBank/DDBJ whole genome shotgun (WGS) entry which is preliminary data.</text>
</comment>
<evidence type="ECO:0000256" key="2">
    <source>
        <dbReference type="ARBA" id="ARBA00022722"/>
    </source>
</evidence>
<name>A0ABS1CIB8_9GAMM</name>
<evidence type="ECO:0000313" key="7">
    <source>
        <dbReference type="EMBL" id="MBK1631583.1"/>
    </source>
</evidence>
<dbReference type="PANTHER" id="PTHR42188">
    <property type="entry name" value="23S RRNA-SPECIFIC ENDONUCLEASE VAPC20"/>
    <property type="match status" value="1"/>
</dbReference>
<dbReference type="HAMAP" id="MF_00265">
    <property type="entry name" value="VapC_Nob1"/>
    <property type="match status" value="1"/>
</dbReference>
<keyword evidence="8" id="KW-1185">Reference proteome</keyword>
<evidence type="ECO:0000313" key="8">
    <source>
        <dbReference type="Proteomes" id="UP000748752"/>
    </source>
</evidence>
<feature type="binding site" evidence="5">
    <location>
        <position position="5"/>
    </location>
    <ligand>
        <name>Mg(2+)</name>
        <dbReference type="ChEBI" id="CHEBI:18420"/>
    </ligand>
</feature>
<dbReference type="PANTHER" id="PTHR42188:SF1">
    <property type="entry name" value="23S RRNA-SPECIFIC ENDONUCLEASE VAPC20"/>
    <property type="match status" value="1"/>
</dbReference>
<dbReference type="RefSeq" id="WP_200238048.1">
    <property type="nucleotide sequence ID" value="NZ_NRRV01000028.1"/>
</dbReference>
<reference evidence="7 8" key="1">
    <citation type="journal article" date="2020" name="Microorganisms">
        <title>Osmotic Adaptation and Compatible Solute Biosynthesis of Phototrophic Bacteria as Revealed from Genome Analyses.</title>
        <authorList>
            <person name="Imhoff J.F."/>
            <person name="Rahn T."/>
            <person name="Kunzel S."/>
            <person name="Keller A."/>
            <person name="Neulinger S.C."/>
        </authorList>
    </citation>
    <scope>NUCLEOTIDE SEQUENCE [LARGE SCALE GENOMIC DNA]</scope>
    <source>
        <strain evidence="7 8">DSM 6210</strain>
    </source>
</reference>
<dbReference type="Proteomes" id="UP000748752">
    <property type="component" value="Unassembled WGS sequence"/>
</dbReference>
<keyword evidence="2 5" id="KW-0540">Nuclease</keyword>
<protein>
    <recommendedName>
        <fullName evidence="5">Ribonuclease VapC</fullName>
        <shortName evidence="5">RNase VapC</shortName>
        <ecNumber evidence="5">3.1.-.-</ecNumber>
    </recommendedName>
    <alternativeName>
        <fullName evidence="5">Toxin VapC</fullName>
    </alternativeName>
</protein>
<organism evidence="7 8">
    <name type="scientific">Thiohalocapsa halophila</name>
    <dbReference type="NCBI Taxonomy" id="69359"/>
    <lineage>
        <taxon>Bacteria</taxon>
        <taxon>Pseudomonadati</taxon>
        <taxon>Pseudomonadota</taxon>
        <taxon>Gammaproteobacteria</taxon>
        <taxon>Chromatiales</taxon>
        <taxon>Chromatiaceae</taxon>
        <taxon>Thiohalocapsa</taxon>
    </lineage>
</organism>
<evidence type="ECO:0000256" key="5">
    <source>
        <dbReference type="HAMAP-Rule" id="MF_00265"/>
    </source>
</evidence>
<sequence>MIFIDTGAFLARHLSRDQHHAEAVAGWRALAQAEVECCTSHFVLDELFTLLGRRAGYAFAVERARAIYASSVLTILRPDRDCEMAAIDWMARFADQSVSFTDCISFQLMRLNRIDTAFTCDRHFELAGFRCWRG</sequence>
<evidence type="ECO:0000256" key="4">
    <source>
        <dbReference type="ARBA" id="ARBA00022801"/>
    </source>
</evidence>
<dbReference type="EMBL" id="NRRV01000028">
    <property type="protein sequence ID" value="MBK1631583.1"/>
    <property type="molecule type" value="Genomic_DNA"/>
</dbReference>